<dbReference type="GO" id="GO:0005777">
    <property type="term" value="C:peroxisome"/>
    <property type="evidence" value="ECO:0007669"/>
    <property type="project" value="TreeGrafter"/>
</dbReference>
<dbReference type="Proteomes" id="UP000289738">
    <property type="component" value="Chromosome A04"/>
</dbReference>
<comment type="catalytic activity">
    <reaction evidence="1">
        <text>5-hydroxy-2-oxo-4-ureido-2,5-dihydro-1H-imidazole-5-carboxylate + H(+) = (S)-allantoin + CO2</text>
        <dbReference type="Rhea" id="RHEA:26301"/>
        <dbReference type="ChEBI" id="CHEBI:15378"/>
        <dbReference type="ChEBI" id="CHEBI:15678"/>
        <dbReference type="ChEBI" id="CHEBI:16526"/>
        <dbReference type="ChEBI" id="CHEBI:58639"/>
        <dbReference type="EC" id="4.1.1.97"/>
    </reaction>
</comment>
<comment type="pathway">
    <text evidence="2">Purine metabolism; urate degradation; (S)-allantoin from urate: step 3/3.</text>
</comment>
<reference evidence="8 9" key="1">
    <citation type="submission" date="2019-01" db="EMBL/GenBank/DDBJ databases">
        <title>Sequencing of cultivated peanut Arachis hypogaea provides insights into genome evolution and oil improvement.</title>
        <authorList>
            <person name="Chen X."/>
        </authorList>
    </citation>
    <scope>NUCLEOTIDE SEQUENCE [LARGE SCALE GENOMIC DNA]</scope>
    <source>
        <strain evidence="9">cv. Fuhuasheng</strain>
        <tissue evidence="8">Leaves</tissue>
    </source>
</reference>
<dbReference type="GO" id="GO:0006144">
    <property type="term" value="P:purine nucleobase metabolic process"/>
    <property type="evidence" value="ECO:0007669"/>
    <property type="project" value="UniProtKB-KW"/>
</dbReference>
<keyword evidence="4" id="KW-0659">Purine metabolism</keyword>
<sequence length="133" mass="15437">MENNYTLQRSMYEKRFGYIFVTYAFGKSSEDILAKLKTLFKNNHVVELDIASQEKMKYIELQITDLLSKRYAQSTNKGDVLPEYSGKVVNDSLDGTEIDLEKKLDKIFSVEIDISMQFDLNKVSEEDKKTLDD</sequence>
<dbReference type="PANTHER" id="PTHR43466">
    <property type="entry name" value="2-OXO-4-HYDROXY-4-CARBOXY-5-UREIDOIMIDAZOLINE DECARBOXYLASE-RELATED"/>
    <property type="match status" value="1"/>
</dbReference>
<keyword evidence="9" id="KW-1185">Reference proteome</keyword>
<feature type="domain" description="Oxo-4-hydroxy-4-carboxy-5-ureidoimidazoline decarboxylase" evidence="7">
    <location>
        <begin position="11"/>
        <end position="55"/>
    </location>
</feature>
<evidence type="ECO:0000259" key="7">
    <source>
        <dbReference type="Pfam" id="PF09349"/>
    </source>
</evidence>
<gene>
    <name evidence="8" type="ORF">Ahy_A04g019195</name>
</gene>
<dbReference type="PANTHER" id="PTHR43466:SF1">
    <property type="entry name" value="2-OXO-4-HYDROXY-4-CARBOXY-5-UREIDOIMIDAZOLINE DECARBOXYLASE-RELATED"/>
    <property type="match status" value="1"/>
</dbReference>
<protein>
    <recommendedName>
        <fullName evidence="3">2-oxo-4-hydroxy-4-carboxy-5-ureidoimidazoline decarboxylase</fullName>
        <ecNumber evidence="3">4.1.1.97</ecNumber>
    </recommendedName>
</protein>
<evidence type="ECO:0000313" key="9">
    <source>
        <dbReference type="Proteomes" id="UP000289738"/>
    </source>
</evidence>
<dbReference type="AlphaFoldDB" id="A0A445DFH4"/>
<evidence type="ECO:0000256" key="3">
    <source>
        <dbReference type="ARBA" id="ARBA00012257"/>
    </source>
</evidence>
<dbReference type="SUPFAM" id="SSF158694">
    <property type="entry name" value="UraD-Like"/>
    <property type="match status" value="1"/>
</dbReference>
<dbReference type="GO" id="GO:0019628">
    <property type="term" value="P:urate catabolic process"/>
    <property type="evidence" value="ECO:0007669"/>
    <property type="project" value="TreeGrafter"/>
</dbReference>
<dbReference type="InterPro" id="IPR018020">
    <property type="entry name" value="OHCU_decarboxylase"/>
</dbReference>
<dbReference type="EC" id="4.1.1.97" evidence="3"/>
<dbReference type="EMBL" id="SDMP01000004">
    <property type="protein sequence ID" value="RYR61929.1"/>
    <property type="molecule type" value="Genomic_DNA"/>
</dbReference>
<evidence type="ECO:0000256" key="2">
    <source>
        <dbReference type="ARBA" id="ARBA00004754"/>
    </source>
</evidence>
<evidence type="ECO:0000256" key="4">
    <source>
        <dbReference type="ARBA" id="ARBA00022631"/>
    </source>
</evidence>
<dbReference type="InterPro" id="IPR036778">
    <property type="entry name" value="OHCU_decarboxylase_sf"/>
</dbReference>
<accession>A0A445DFH4</accession>
<organism evidence="8 9">
    <name type="scientific">Arachis hypogaea</name>
    <name type="common">Peanut</name>
    <dbReference type="NCBI Taxonomy" id="3818"/>
    <lineage>
        <taxon>Eukaryota</taxon>
        <taxon>Viridiplantae</taxon>
        <taxon>Streptophyta</taxon>
        <taxon>Embryophyta</taxon>
        <taxon>Tracheophyta</taxon>
        <taxon>Spermatophyta</taxon>
        <taxon>Magnoliopsida</taxon>
        <taxon>eudicotyledons</taxon>
        <taxon>Gunneridae</taxon>
        <taxon>Pentapetalae</taxon>
        <taxon>rosids</taxon>
        <taxon>fabids</taxon>
        <taxon>Fabales</taxon>
        <taxon>Fabaceae</taxon>
        <taxon>Papilionoideae</taxon>
        <taxon>50 kb inversion clade</taxon>
        <taxon>dalbergioids sensu lato</taxon>
        <taxon>Dalbergieae</taxon>
        <taxon>Pterocarpus clade</taxon>
        <taxon>Arachis</taxon>
    </lineage>
</organism>
<evidence type="ECO:0000256" key="1">
    <source>
        <dbReference type="ARBA" id="ARBA00001163"/>
    </source>
</evidence>
<evidence type="ECO:0000256" key="5">
    <source>
        <dbReference type="ARBA" id="ARBA00022793"/>
    </source>
</evidence>
<keyword evidence="6" id="KW-0456">Lyase</keyword>
<dbReference type="GO" id="GO:0051997">
    <property type="term" value="F:2-oxo-4-hydroxy-4-carboxy-5-ureidoimidazoline decarboxylase activity"/>
    <property type="evidence" value="ECO:0007669"/>
    <property type="project" value="UniProtKB-EC"/>
</dbReference>
<name>A0A445DFH4_ARAHY</name>
<evidence type="ECO:0000256" key="6">
    <source>
        <dbReference type="ARBA" id="ARBA00023239"/>
    </source>
</evidence>
<evidence type="ECO:0000313" key="8">
    <source>
        <dbReference type="EMBL" id="RYR61929.1"/>
    </source>
</evidence>
<dbReference type="Pfam" id="PF09349">
    <property type="entry name" value="OHCU_decarbox"/>
    <property type="match status" value="1"/>
</dbReference>
<dbReference type="STRING" id="3818.A0A445DFH4"/>
<dbReference type="Gene3D" id="1.10.3330.10">
    <property type="entry name" value="Oxo-4-hydroxy-4-carboxy-5-ureidoimidazoline decarboxylase"/>
    <property type="match status" value="1"/>
</dbReference>
<proteinExistence type="predicted"/>
<keyword evidence="5" id="KW-0210">Decarboxylase</keyword>
<comment type="caution">
    <text evidence="8">The sequence shown here is derived from an EMBL/GenBank/DDBJ whole genome shotgun (WGS) entry which is preliminary data.</text>
</comment>